<name>S9PG01_CYSF2</name>
<reference evidence="2" key="1">
    <citation type="submission" date="2013-05" db="EMBL/GenBank/DDBJ databases">
        <title>Genome assembly of Cystobacter fuscus DSM 2262.</title>
        <authorList>
            <person name="Sharma G."/>
            <person name="Khatri I."/>
            <person name="Kaur C."/>
            <person name="Mayilraj S."/>
            <person name="Subramanian S."/>
        </authorList>
    </citation>
    <scope>NUCLEOTIDE SEQUENCE [LARGE SCALE GENOMIC DNA]</scope>
    <source>
        <strain evidence="2">DSM 2262</strain>
    </source>
</reference>
<dbReference type="AlphaFoldDB" id="S9PG01"/>
<keyword evidence="3" id="KW-1185">Reference proteome</keyword>
<accession>S9PG01</accession>
<feature type="transmembrane region" description="Helical" evidence="1">
    <location>
        <begin position="54"/>
        <end position="72"/>
    </location>
</feature>
<keyword evidence="1" id="KW-0812">Transmembrane</keyword>
<evidence type="ECO:0000313" key="3">
    <source>
        <dbReference type="Proteomes" id="UP000011682"/>
    </source>
</evidence>
<protein>
    <submittedName>
        <fullName evidence="2">Uncharacterized protein</fullName>
    </submittedName>
</protein>
<evidence type="ECO:0000313" key="2">
    <source>
        <dbReference type="EMBL" id="EPX62001.1"/>
    </source>
</evidence>
<gene>
    <name evidence="2" type="ORF">D187_009904</name>
</gene>
<dbReference type="Proteomes" id="UP000011682">
    <property type="component" value="Unassembled WGS sequence"/>
</dbReference>
<proteinExistence type="predicted"/>
<keyword evidence="1" id="KW-1133">Transmembrane helix</keyword>
<sequence length="88" mass="9082">MAAAFFAAGAADFFFAGAFFPALDASVAFATNFAAAFATRLDALLRTPPDFADLTFFAAGVAFLAPDLGLAIDAVSLNSRVISTGWHT</sequence>
<organism evidence="2 3">
    <name type="scientific">Cystobacter fuscus (strain ATCC 25194 / DSM 2262 / NBRC 100088 / M29)</name>
    <dbReference type="NCBI Taxonomy" id="1242864"/>
    <lineage>
        <taxon>Bacteria</taxon>
        <taxon>Pseudomonadati</taxon>
        <taxon>Myxococcota</taxon>
        <taxon>Myxococcia</taxon>
        <taxon>Myxococcales</taxon>
        <taxon>Cystobacterineae</taxon>
        <taxon>Archangiaceae</taxon>
        <taxon>Cystobacter</taxon>
    </lineage>
</organism>
<dbReference type="EMBL" id="ANAH02000008">
    <property type="protein sequence ID" value="EPX62001.1"/>
    <property type="molecule type" value="Genomic_DNA"/>
</dbReference>
<comment type="caution">
    <text evidence="2">The sequence shown here is derived from an EMBL/GenBank/DDBJ whole genome shotgun (WGS) entry which is preliminary data.</text>
</comment>
<keyword evidence="1" id="KW-0472">Membrane</keyword>
<evidence type="ECO:0000256" key="1">
    <source>
        <dbReference type="SAM" id="Phobius"/>
    </source>
</evidence>